<comment type="caution">
    <text evidence="1">The sequence shown here is derived from an EMBL/GenBank/DDBJ whole genome shotgun (WGS) entry which is preliminary data.</text>
</comment>
<organism evidence="1 2">
    <name type="scientific">Pseudoflavonifractor capillosus ATCC 29799</name>
    <dbReference type="NCBI Taxonomy" id="411467"/>
    <lineage>
        <taxon>Bacteria</taxon>
        <taxon>Bacillati</taxon>
        <taxon>Bacillota</taxon>
        <taxon>Clostridia</taxon>
        <taxon>Eubacteriales</taxon>
        <taxon>Oscillospiraceae</taxon>
        <taxon>Pseudoflavonifractor</taxon>
    </lineage>
</organism>
<sequence length="52" mass="5833">MFGYIVRRKKAGYAEGSGGNGFRKTGWRRIVEEKAGHTGGINLIYGKDDEVW</sequence>
<evidence type="ECO:0000313" key="2">
    <source>
        <dbReference type="Proteomes" id="UP000003639"/>
    </source>
</evidence>
<dbReference type="EMBL" id="AAXG02000011">
    <property type="protein sequence ID" value="EDN00356.1"/>
    <property type="molecule type" value="Genomic_DNA"/>
</dbReference>
<proteinExistence type="predicted"/>
<dbReference type="Proteomes" id="UP000003639">
    <property type="component" value="Unassembled WGS sequence"/>
</dbReference>
<evidence type="ECO:0000313" key="1">
    <source>
        <dbReference type="EMBL" id="EDN00356.1"/>
    </source>
</evidence>
<gene>
    <name evidence="1" type="ORF">BACCAP_01689</name>
</gene>
<dbReference type="STRING" id="411467.BACCAP_01689"/>
<accession>A6NU09</accession>
<protein>
    <submittedName>
        <fullName evidence="1">Uncharacterized protein</fullName>
    </submittedName>
</protein>
<reference evidence="1 2" key="1">
    <citation type="submission" date="2007-04" db="EMBL/GenBank/DDBJ databases">
        <authorList>
            <person name="Fulton L."/>
            <person name="Clifton S."/>
            <person name="Fulton B."/>
            <person name="Xu J."/>
            <person name="Minx P."/>
            <person name="Pepin K.H."/>
            <person name="Johnson M."/>
            <person name="Thiruvilangam P."/>
            <person name="Bhonagiri V."/>
            <person name="Nash W.E."/>
            <person name="Mardis E.R."/>
            <person name="Wilson R.K."/>
        </authorList>
    </citation>
    <scope>NUCLEOTIDE SEQUENCE [LARGE SCALE GENOMIC DNA]</scope>
    <source>
        <strain evidence="1 2">ATCC 29799</strain>
    </source>
</reference>
<dbReference type="AlphaFoldDB" id="A6NU09"/>
<name>A6NU09_9FIRM</name>
<reference evidence="1 2" key="2">
    <citation type="submission" date="2007-06" db="EMBL/GenBank/DDBJ databases">
        <title>Draft genome sequence of Pseudoflavonifractor capillosus ATCC 29799.</title>
        <authorList>
            <person name="Sudarsanam P."/>
            <person name="Ley R."/>
            <person name="Guruge J."/>
            <person name="Turnbaugh P.J."/>
            <person name="Mahowald M."/>
            <person name="Liep D."/>
            <person name="Gordon J."/>
        </authorList>
    </citation>
    <scope>NUCLEOTIDE SEQUENCE [LARGE SCALE GENOMIC DNA]</scope>
    <source>
        <strain evidence="1 2">ATCC 29799</strain>
    </source>
</reference>
<keyword evidence="2" id="KW-1185">Reference proteome</keyword>